<evidence type="ECO:0000256" key="9">
    <source>
        <dbReference type="ARBA" id="ARBA00023125"/>
    </source>
</evidence>
<evidence type="ECO:0000256" key="4">
    <source>
        <dbReference type="ARBA" id="ARBA00022759"/>
    </source>
</evidence>
<organism evidence="15 16">
    <name type="scientific">Allofranklinella schreckenbergeri</name>
    <dbReference type="NCBI Taxonomy" id="1076744"/>
    <lineage>
        <taxon>Bacteria</taxon>
        <taxon>Pseudomonadati</taxon>
        <taxon>Pseudomonadota</taxon>
        <taxon>Betaproteobacteria</taxon>
        <taxon>Burkholderiales</taxon>
        <taxon>Comamonadaceae</taxon>
        <taxon>Allofranklinella</taxon>
    </lineage>
</organism>
<comment type="similarity">
    <text evidence="12">Belongs to the CRISPR-associated Cas9 family.</text>
</comment>
<dbReference type="RefSeq" id="WP_122239002.1">
    <property type="nucleotide sequence ID" value="NZ_RDQM01000014.1"/>
</dbReference>
<evidence type="ECO:0000256" key="7">
    <source>
        <dbReference type="ARBA" id="ARBA00022884"/>
    </source>
</evidence>
<reference evidence="15 16" key="1">
    <citation type="submission" date="2018-10" db="EMBL/GenBank/DDBJ databases">
        <title>Comamonadaceae CDC group NO-1 genome sequencing and assembly.</title>
        <authorList>
            <person name="Bernier A.-M."/>
            <person name="Bernard K."/>
        </authorList>
    </citation>
    <scope>NUCLEOTIDE SEQUENCE [LARGE SCALE GENOMIC DNA]</scope>
    <source>
        <strain evidence="15 16">NML970147</strain>
    </source>
</reference>
<feature type="active site" description="Proton acceptor for HNH nuclease domain" evidence="12">
    <location>
        <position position="658"/>
    </location>
</feature>
<sequence>MSKHKPTIRYRLALDLGSTSLGWAILRLNADNQPTAIIKAGVRIFSDGRSPKDGSSLAVTRRTARAMRRRRDRLLKRKARMRDKLIAHGFFPKDEAARKALEALNPYQLRAEGLQRALTPGEFARALFHINQRRGFKSNRKTDKGAKDAGAMKAAISSLRAQLAPYPVDGAGKRLDPHSPALLQWACRQSDDTRNSMPRTVGELLAQRLQQGLGARAKNNGQSGAKLAYDLYVDRQMVADEFDALWAVQAGFNPALFHEQARAELRDTLLHQRPLRPVKPGRCTLQPEEERAPLALPSTQRFRILQEVNHLRLLQRGMREEPLTLAQRDAIVNMLESSSKVTFKAMRKKLKLGDVVQFNLEDAKRSELKGNATTAALAKKELFGDVWHTWTLRQQDAIVRQLVTQQNTERLIKRLVKYCRVDEACAAAIANTGLPEGYGSLSRKALARIVPALRAEVITYDKAVQAAGFAHHSDLGFDFEHGDDEVEQLGERIIASTGEIKPVLAFKQLPYYGRALQRHVAFGSGNPKDPEEKRYGKIANPTVHIGLNQVRKVANALVRRYGRPTEIVVELARDLKQSREQKLETQKRQAENQKRNARIRAEIAPMLGISEERVKHADIQKWILWEELSFDAADRRCPYSGVQISAAMLLSEQVEIEHILPFSQTLDDSLNNKTVSMRQANRIKGNRTPWQAREDFEAQGWTYECMLQRAERMPKAKRYRFAPDGYERWLKEDQDFLARALNDTRYLSRIAKAYLQLLCPQGTWAIPGQMTALLRAKFGLNDVLGLHGEKNRDDHRHHAVDACVIGVTDQALLQRFAQASATARQQGLEKLVEDMPLPWESYRAHVERAVQNIWVSHKPDHGHEGEMFDATIYSASGQSRMAAKDRKVLPFHARPEHAHLNRYRDKNNAPKPYKGLLSNSNYCIEITRNEKRDWAGKVISTFDAYKIERELLRAYRNKHGKNASSLALLDLLSNHESFDGQPLVMRLCKGDCIAIGQGKEREVLQVLKINSSGSVTFIKPNETNISARYLAKLAAQKDQKAGKFFDEAALNDVFFQKAFSAGSLLEAKARRVTISPTGELRDPGFKG</sequence>
<dbReference type="Pfam" id="PF18541">
    <property type="entry name" value="RuvC_III"/>
    <property type="match status" value="1"/>
</dbReference>
<dbReference type="GO" id="GO:0051607">
    <property type="term" value="P:defense response to virus"/>
    <property type="evidence" value="ECO:0007669"/>
    <property type="project" value="UniProtKB-UniRule"/>
</dbReference>
<protein>
    <recommendedName>
        <fullName evidence="12">CRISPR-associated endonuclease Cas9</fullName>
        <ecNumber evidence="12">3.1.-.-</ecNumber>
    </recommendedName>
</protein>
<comment type="cofactor">
    <cofactor evidence="1">
        <name>Mg(2+)</name>
        <dbReference type="ChEBI" id="CHEBI:18420"/>
    </cofactor>
</comment>
<evidence type="ECO:0000256" key="1">
    <source>
        <dbReference type="ARBA" id="ARBA00001946"/>
    </source>
</evidence>
<dbReference type="GO" id="GO:0003723">
    <property type="term" value="F:RNA binding"/>
    <property type="evidence" value="ECO:0007669"/>
    <property type="project" value="UniProtKB-UniRule"/>
</dbReference>
<dbReference type="GO" id="GO:0016787">
    <property type="term" value="F:hydrolase activity"/>
    <property type="evidence" value="ECO:0007669"/>
    <property type="project" value="UniProtKB-KW"/>
</dbReference>
<dbReference type="Pfam" id="PF13395">
    <property type="entry name" value="HNH_4"/>
    <property type="match status" value="1"/>
</dbReference>
<evidence type="ECO:0000256" key="5">
    <source>
        <dbReference type="ARBA" id="ARBA00022801"/>
    </source>
</evidence>
<comment type="caution">
    <text evidence="15">The sequence shown here is derived from an EMBL/GenBank/DDBJ whole genome shotgun (WGS) entry which is preliminary data.</text>
</comment>
<dbReference type="Gene3D" id="3.30.420.10">
    <property type="entry name" value="Ribonuclease H-like superfamily/Ribonuclease H"/>
    <property type="match status" value="3"/>
</dbReference>
<evidence type="ECO:0000256" key="6">
    <source>
        <dbReference type="ARBA" id="ARBA00022842"/>
    </source>
</evidence>
<dbReference type="InterPro" id="IPR033114">
    <property type="entry name" value="HNH_CAS9"/>
</dbReference>
<keyword evidence="8 12" id="KW-0051">Antiviral defense</keyword>
<evidence type="ECO:0000313" key="15">
    <source>
        <dbReference type="EMBL" id="RMW96058.1"/>
    </source>
</evidence>
<keyword evidence="5 12" id="KW-0378">Hydrolase</keyword>
<dbReference type="InterPro" id="IPR036397">
    <property type="entry name" value="RNaseH_sf"/>
</dbReference>
<gene>
    <name evidence="12 15" type="primary">cas9</name>
    <name evidence="15" type="ORF">EBQ26_10670</name>
</gene>
<evidence type="ECO:0000256" key="8">
    <source>
        <dbReference type="ARBA" id="ARBA00023118"/>
    </source>
</evidence>
<name>A0A3M6Q171_9BURK</name>
<dbReference type="PROSITE" id="PS51749">
    <property type="entry name" value="HNH_CAS9"/>
    <property type="match status" value="1"/>
</dbReference>
<dbReference type="GO" id="GO:0004519">
    <property type="term" value="F:endonuclease activity"/>
    <property type="evidence" value="ECO:0007669"/>
    <property type="project" value="UniProtKB-UniRule"/>
</dbReference>
<dbReference type="Pfam" id="PF18470">
    <property type="entry name" value="Cas9_a"/>
    <property type="match status" value="1"/>
</dbReference>
<keyword evidence="10" id="KW-0464">Manganese</keyword>
<dbReference type="GO" id="GO:0003677">
    <property type="term" value="F:DNA binding"/>
    <property type="evidence" value="ECO:0007669"/>
    <property type="project" value="UniProtKB-UniRule"/>
</dbReference>
<dbReference type="InterPro" id="IPR041383">
    <property type="entry name" value="RuvC_III"/>
</dbReference>
<feature type="active site" description="For RuvC-like nuclease domain" evidence="12">
    <location>
        <position position="15"/>
    </location>
</feature>
<dbReference type="InterPro" id="IPR040619">
    <property type="entry name" value="Cas9_alpha-helical_lobe"/>
</dbReference>
<accession>A0A3M6Q171</accession>
<comment type="function">
    <text evidence="12">CRISPR (clustered regularly interspaced short palindromic repeat) is an adaptive immune system that provides protection against mobile genetic elements (viruses, transposable elements and conjugative plasmids). CRISPR clusters contain spacers, sequences complementary to antecedent mobile elements, and target invading nucleic acids. CRISPR clusters are transcribed and processed into CRISPR RNA (crRNA). In type II CRISPR systems correct processing of pre-crRNA requires a trans-encoded small RNA (tracrRNA), endogenous ribonuclease 3 (rnc) and this protein. The tracrRNA serves as a guide for ribonuclease 3-aided processing of pre-crRNA. Subsequently Cas9/crRNA/tracrRNA endonucleolytically cleaves linear or circular dsDNA target complementary to the spacer; Cas9 is inactive in the absence of the 2 guide RNAs (gRNA). Cas9 recognizes the protospacer adjacent motif (PAM) in the CRISPR repeat sequences to help distinguish self versus nonself, as targets within the bacterial CRISPR locus do not have PAMs. PAM recognition is also required for catalytic activity.</text>
</comment>
<dbReference type="EC" id="3.1.-.-" evidence="12"/>
<evidence type="ECO:0000259" key="14">
    <source>
        <dbReference type="PROSITE" id="PS51749"/>
    </source>
</evidence>
<evidence type="ECO:0000256" key="13">
    <source>
        <dbReference type="SAM" id="Coils"/>
    </source>
</evidence>
<keyword evidence="6" id="KW-0460">Magnesium</keyword>
<dbReference type="InterPro" id="IPR003615">
    <property type="entry name" value="HNH_nuc"/>
</dbReference>
<keyword evidence="9 12" id="KW-0238">DNA-binding</keyword>
<feature type="domain" description="HNH Cas9-type" evidence="14">
    <location>
        <begin position="578"/>
        <end position="741"/>
    </location>
</feature>
<evidence type="ECO:0000256" key="3">
    <source>
        <dbReference type="ARBA" id="ARBA00022723"/>
    </source>
</evidence>
<keyword evidence="2 12" id="KW-0540">Nuclease</keyword>
<dbReference type="GO" id="GO:0046872">
    <property type="term" value="F:metal ion binding"/>
    <property type="evidence" value="ECO:0007669"/>
    <property type="project" value="UniProtKB-UniRule"/>
</dbReference>
<dbReference type="NCBIfam" id="TIGR01865">
    <property type="entry name" value="cas_Csn1"/>
    <property type="match status" value="1"/>
</dbReference>
<dbReference type="GO" id="GO:0043571">
    <property type="term" value="P:maintenance of CRISPR repeat elements"/>
    <property type="evidence" value="ECO:0007669"/>
    <property type="project" value="UniProtKB-UniRule"/>
</dbReference>
<dbReference type="Proteomes" id="UP000267521">
    <property type="component" value="Unassembled WGS sequence"/>
</dbReference>
<keyword evidence="3" id="KW-0479">Metal-binding</keyword>
<dbReference type="InterPro" id="IPR028629">
    <property type="entry name" value="Cas9"/>
</dbReference>
<dbReference type="AlphaFoldDB" id="A0A3M6Q171"/>
<feature type="coiled-coil region" evidence="13">
    <location>
        <begin position="568"/>
        <end position="600"/>
    </location>
</feature>
<proteinExistence type="inferred from homology"/>
<dbReference type="HAMAP" id="MF_01480">
    <property type="entry name" value="Cas9"/>
    <property type="match status" value="1"/>
</dbReference>
<evidence type="ECO:0000256" key="10">
    <source>
        <dbReference type="ARBA" id="ARBA00023211"/>
    </source>
</evidence>
<evidence type="ECO:0000313" key="16">
    <source>
        <dbReference type="Proteomes" id="UP000267521"/>
    </source>
</evidence>
<keyword evidence="7 12" id="KW-0694">RNA-binding</keyword>
<keyword evidence="4 12" id="KW-0255">Endonuclease</keyword>
<dbReference type="EMBL" id="RDQM01000014">
    <property type="protein sequence ID" value="RMW96058.1"/>
    <property type="molecule type" value="Genomic_DNA"/>
</dbReference>
<comment type="caution">
    <text evidence="12">Lacks conserved residue(s) required for the propagation of feature annotation.</text>
</comment>
<comment type="domain">
    <text evidence="12">Has 2 endonuclease domains. The discontinuous RuvC-like domain cleaves the target DNA noncomplementary to crRNA while the HNH nuclease domain cleaves the target DNA complementary to crRNA.</text>
</comment>
<evidence type="ECO:0000256" key="12">
    <source>
        <dbReference type="HAMAP-Rule" id="MF_01480"/>
    </source>
</evidence>
<comment type="subunit">
    <text evidence="11 12">Monomer. Binds crRNA and tracrRNA.</text>
</comment>
<dbReference type="Gene3D" id="1.10.30.50">
    <property type="match status" value="1"/>
</dbReference>
<evidence type="ECO:0000256" key="11">
    <source>
        <dbReference type="ARBA" id="ARBA00046380"/>
    </source>
</evidence>
<keyword evidence="13" id="KW-0175">Coiled coil</keyword>
<evidence type="ECO:0000256" key="2">
    <source>
        <dbReference type="ARBA" id="ARBA00022722"/>
    </source>
</evidence>